<dbReference type="EMBL" id="JBHTCA010000002">
    <property type="protein sequence ID" value="MFC7407810.1"/>
    <property type="molecule type" value="Genomic_DNA"/>
</dbReference>
<organism evidence="1 2">
    <name type="scientific">Hydrogenophaga atypica</name>
    <dbReference type="NCBI Taxonomy" id="249409"/>
    <lineage>
        <taxon>Bacteria</taxon>
        <taxon>Pseudomonadati</taxon>
        <taxon>Pseudomonadota</taxon>
        <taxon>Betaproteobacteria</taxon>
        <taxon>Burkholderiales</taxon>
        <taxon>Comamonadaceae</taxon>
        <taxon>Hydrogenophaga</taxon>
    </lineage>
</organism>
<name>A0ABW2QEE1_9BURK</name>
<evidence type="ECO:0000313" key="2">
    <source>
        <dbReference type="Proteomes" id="UP001596501"/>
    </source>
</evidence>
<proteinExistence type="predicted"/>
<comment type="caution">
    <text evidence="1">The sequence shown here is derived from an EMBL/GenBank/DDBJ whole genome shotgun (WGS) entry which is preliminary data.</text>
</comment>
<evidence type="ECO:0000313" key="1">
    <source>
        <dbReference type="EMBL" id="MFC7407810.1"/>
    </source>
</evidence>
<accession>A0ABW2QEE1</accession>
<gene>
    <name evidence="1" type="ORF">ACFQPB_02935</name>
</gene>
<reference evidence="2" key="1">
    <citation type="journal article" date="2019" name="Int. J. Syst. Evol. Microbiol.">
        <title>The Global Catalogue of Microorganisms (GCM) 10K type strain sequencing project: providing services to taxonomists for standard genome sequencing and annotation.</title>
        <authorList>
            <consortium name="The Broad Institute Genomics Platform"/>
            <consortium name="The Broad Institute Genome Sequencing Center for Infectious Disease"/>
            <person name="Wu L."/>
            <person name="Ma J."/>
        </authorList>
    </citation>
    <scope>NUCLEOTIDE SEQUENCE [LARGE SCALE GENOMIC DNA]</scope>
    <source>
        <strain evidence="2">CGMCC 1.12371</strain>
    </source>
</reference>
<dbReference type="PROSITE" id="PS51257">
    <property type="entry name" value="PROKAR_LIPOPROTEIN"/>
    <property type="match status" value="1"/>
</dbReference>
<protein>
    <submittedName>
        <fullName evidence="1">Uncharacterized protein</fullName>
    </submittedName>
</protein>
<dbReference type="Proteomes" id="UP001596501">
    <property type="component" value="Unassembled WGS sequence"/>
</dbReference>
<dbReference type="RefSeq" id="WP_382219642.1">
    <property type="nucleotide sequence ID" value="NZ_JBHTCA010000002.1"/>
</dbReference>
<keyword evidence="2" id="KW-1185">Reference proteome</keyword>
<sequence>MKSIRIVIGLLLAALLAACGGGGGSPGGNPSQPNLVSTAGAEITLLPGAANSYGVSGGVPPYRVANADAATAFGAIDGKVLTVFGVRVGAATVGVIDNAGTAISIDVTVGSSMPLDTTAPATLSLGIGSAFKREFSISGGVAPYDVSSSNAGLVSTALNGTTFTLTGLQPGLVTVTVRDAANVVKTIAVTAASVVPLYTTAQATITLAPGDDAKREFTIGGGTKPYSLTSANEGVVDVEFKKDDDGNEIDDQMVITGKSTGSAIVTVRDAANGVVNITATVAPVVALYTSAPAAVTLPENASYDEYQVFGGVPIAGGGPKYTATSSDESVATAAVGGPSGTTLTITTKDNATGTPKTAIITVRDAVNSSVTITVTVP</sequence>